<dbReference type="InterPro" id="IPR003598">
    <property type="entry name" value="Ig_sub2"/>
</dbReference>
<dbReference type="InterPro" id="IPR007110">
    <property type="entry name" value="Ig-like_dom"/>
</dbReference>
<reference evidence="9" key="3">
    <citation type="submission" date="2025-09" db="UniProtKB">
        <authorList>
            <consortium name="Ensembl"/>
        </authorList>
    </citation>
    <scope>IDENTIFICATION</scope>
</reference>
<accession>A0A3B4C4J5</accession>
<dbReference type="GO" id="GO:0005886">
    <property type="term" value="C:plasma membrane"/>
    <property type="evidence" value="ECO:0007669"/>
    <property type="project" value="TreeGrafter"/>
</dbReference>
<dbReference type="AlphaFoldDB" id="A0A3B4C4J5"/>
<reference evidence="9 10" key="1">
    <citation type="submission" date="2020-10" db="EMBL/GenBank/DDBJ databases">
        <title>Pygocentrus nattereri (red-bellied piranha) genome, fPygNat1, primary haplotype.</title>
        <authorList>
            <person name="Myers G."/>
            <person name="Meyer A."/>
            <person name="Karagic N."/>
            <person name="Pippel M."/>
            <person name="Winkler S."/>
            <person name="Tracey A."/>
            <person name="Wood J."/>
            <person name="Formenti G."/>
            <person name="Howe K."/>
            <person name="Fedrigo O."/>
            <person name="Jarvis E.D."/>
        </authorList>
    </citation>
    <scope>NUCLEOTIDE SEQUENCE [LARGE SCALE GENOMIC DNA]</scope>
</reference>
<dbReference type="GO" id="GO:0033691">
    <property type="term" value="F:sialic acid binding"/>
    <property type="evidence" value="ECO:0007669"/>
    <property type="project" value="TreeGrafter"/>
</dbReference>
<evidence type="ECO:0000256" key="7">
    <source>
        <dbReference type="ARBA" id="ARBA00038361"/>
    </source>
</evidence>
<dbReference type="STRING" id="42514.ENSPNAP00000006812"/>
<dbReference type="Ensembl" id="ENSPNAT00000002894.2">
    <property type="protein sequence ID" value="ENSPNAP00000006812.2"/>
    <property type="gene ID" value="ENSPNAG00000012785.2"/>
</dbReference>
<evidence type="ECO:0000313" key="10">
    <source>
        <dbReference type="Proteomes" id="UP001501920"/>
    </source>
</evidence>
<evidence type="ECO:0000256" key="6">
    <source>
        <dbReference type="ARBA" id="ARBA00023136"/>
    </source>
</evidence>
<dbReference type="SUPFAM" id="SSF48726">
    <property type="entry name" value="Immunoglobulin"/>
    <property type="match status" value="2"/>
</dbReference>
<evidence type="ECO:0000313" key="9">
    <source>
        <dbReference type="Ensembl" id="ENSPNAP00000006812.2"/>
    </source>
</evidence>
<keyword evidence="4" id="KW-0130">Cell adhesion</keyword>
<keyword evidence="5" id="KW-1133">Transmembrane helix</keyword>
<dbReference type="Pfam" id="PF13895">
    <property type="entry name" value="Ig_2"/>
    <property type="match status" value="1"/>
</dbReference>
<dbReference type="Gene3D" id="2.60.40.10">
    <property type="entry name" value="Immunoglobulins"/>
    <property type="match status" value="3"/>
</dbReference>
<dbReference type="PANTHER" id="PTHR12035">
    <property type="entry name" value="SIALIC ACID BINDING IMMUNOGLOBULIN-LIKE LECTIN"/>
    <property type="match status" value="1"/>
</dbReference>
<dbReference type="Proteomes" id="UP001501920">
    <property type="component" value="Chromosome 1"/>
</dbReference>
<dbReference type="GO" id="GO:0030246">
    <property type="term" value="F:carbohydrate binding"/>
    <property type="evidence" value="ECO:0007669"/>
    <property type="project" value="UniProtKB-KW"/>
</dbReference>
<dbReference type="OMA" id="ASHLHNE"/>
<organism evidence="9 10">
    <name type="scientific">Pygocentrus nattereri</name>
    <name type="common">Red-bellied piranha</name>
    <dbReference type="NCBI Taxonomy" id="42514"/>
    <lineage>
        <taxon>Eukaryota</taxon>
        <taxon>Metazoa</taxon>
        <taxon>Chordata</taxon>
        <taxon>Craniata</taxon>
        <taxon>Vertebrata</taxon>
        <taxon>Euteleostomi</taxon>
        <taxon>Actinopterygii</taxon>
        <taxon>Neopterygii</taxon>
        <taxon>Teleostei</taxon>
        <taxon>Ostariophysi</taxon>
        <taxon>Characiformes</taxon>
        <taxon>Characoidei</taxon>
        <taxon>Pygocentrus</taxon>
    </lineage>
</organism>
<sequence>MLSIQSVNCVVIDIFSITLPESVESVRVFMPCTFTLNSRFDTDLQGDPKGIWHKDGTKEYHTVFDSTTPENNKIKGKIREDLRMKNCTTIFNSVNEADSGRYYFKIEAGELRYTYRTASVSINVRGDLFCSAVSPCPTEPPTLTWSPLPTNSSQEQNQNIRFISSQLSFITTYLHHKLGFICTATCWRTMAPKKPSALLFYMFYAPRNMSVSVSPSGPVMWGRSMTLNCNSDGNPAVNYTWYKENGEQMETGPSLTITETNDTYSGLYYCRAQNQHGAQDSSVQLGIHCDYKVGIL</sequence>
<reference evidence="9" key="2">
    <citation type="submission" date="2025-08" db="UniProtKB">
        <authorList>
            <consortium name="Ensembl"/>
        </authorList>
    </citation>
    <scope>IDENTIFICATION</scope>
</reference>
<evidence type="ECO:0000256" key="5">
    <source>
        <dbReference type="ARBA" id="ARBA00022989"/>
    </source>
</evidence>
<evidence type="ECO:0000256" key="3">
    <source>
        <dbReference type="ARBA" id="ARBA00022734"/>
    </source>
</evidence>
<dbReference type="InterPro" id="IPR013783">
    <property type="entry name" value="Ig-like_fold"/>
</dbReference>
<evidence type="ECO:0000256" key="2">
    <source>
        <dbReference type="ARBA" id="ARBA00022692"/>
    </source>
</evidence>
<name>A0A3B4C4J5_PYGNA</name>
<evidence type="ECO:0000259" key="8">
    <source>
        <dbReference type="PROSITE" id="PS50835"/>
    </source>
</evidence>
<dbReference type="InterPro" id="IPR051036">
    <property type="entry name" value="SIGLEC"/>
</dbReference>
<dbReference type="SMART" id="SM00408">
    <property type="entry name" value="IGc2"/>
    <property type="match status" value="1"/>
</dbReference>
<proteinExistence type="inferred from homology"/>
<evidence type="ECO:0000256" key="1">
    <source>
        <dbReference type="ARBA" id="ARBA00004479"/>
    </source>
</evidence>
<evidence type="ECO:0000256" key="4">
    <source>
        <dbReference type="ARBA" id="ARBA00022889"/>
    </source>
</evidence>
<keyword evidence="6" id="KW-0472">Membrane</keyword>
<dbReference type="PROSITE" id="PS50835">
    <property type="entry name" value="IG_LIKE"/>
    <property type="match status" value="1"/>
</dbReference>
<dbReference type="GO" id="GO:0007155">
    <property type="term" value="P:cell adhesion"/>
    <property type="evidence" value="ECO:0007669"/>
    <property type="project" value="UniProtKB-KW"/>
</dbReference>
<keyword evidence="10" id="KW-1185">Reference proteome</keyword>
<keyword evidence="3" id="KW-0430">Lectin</keyword>
<feature type="domain" description="Ig-like" evidence="8">
    <location>
        <begin position="206"/>
        <end position="286"/>
    </location>
</feature>
<dbReference type="InterPro" id="IPR003599">
    <property type="entry name" value="Ig_sub"/>
</dbReference>
<keyword evidence="2" id="KW-0812">Transmembrane</keyword>
<comment type="similarity">
    <text evidence="7">Belongs to the immunoglobulin superfamily. SIGLEC (sialic acid binding Ig-like lectin) family.</text>
</comment>
<dbReference type="InterPro" id="IPR036179">
    <property type="entry name" value="Ig-like_dom_sf"/>
</dbReference>
<dbReference type="CDD" id="cd00096">
    <property type="entry name" value="Ig"/>
    <property type="match status" value="1"/>
</dbReference>
<comment type="subcellular location">
    <subcellularLocation>
        <location evidence="1">Membrane</location>
        <topology evidence="1">Single-pass type I membrane protein</topology>
    </subcellularLocation>
</comment>
<protein>
    <recommendedName>
        <fullName evidence="8">Ig-like domain-containing protein</fullName>
    </recommendedName>
</protein>
<dbReference type="PANTHER" id="PTHR12035:SF125">
    <property type="entry name" value="SIALIC ACID-BINDING IG-LIKE LECTIN 5"/>
    <property type="match status" value="1"/>
</dbReference>
<dbReference type="GeneTree" id="ENSGT01150000286924"/>
<dbReference type="SMART" id="SM00409">
    <property type="entry name" value="IG"/>
    <property type="match status" value="2"/>
</dbReference>